<evidence type="ECO:0000313" key="4">
    <source>
        <dbReference type="Proteomes" id="UP001249851"/>
    </source>
</evidence>
<accession>A0AAD9VCD2</accession>
<dbReference type="InterPro" id="IPR011701">
    <property type="entry name" value="MFS"/>
</dbReference>
<evidence type="ECO:0000256" key="1">
    <source>
        <dbReference type="SAM" id="MobiDB-lite"/>
    </source>
</evidence>
<dbReference type="SUPFAM" id="SSF103473">
    <property type="entry name" value="MFS general substrate transporter"/>
    <property type="match status" value="1"/>
</dbReference>
<reference evidence="3" key="2">
    <citation type="journal article" date="2023" name="Science">
        <title>Genomic signatures of disease resistance in endangered staghorn corals.</title>
        <authorList>
            <person name="Vollmer S.V."/>
            <person name="Selwyn J.D."/>
            <person name="Despard B.A."/>
            <person name="Roesel C.L."/>
        </authorList>
    </citation>
    <scope>NUCLEOTIDE SEQUENCE</scope>
    <source>
        <strain evidence="3">K2</strain>
    </source>
</reference>
<protein>
    <submittedName>
        <fullName evidence="3">Monocarboxylate transporter 10</fullName>
    </submittedName>
</protein>
<dbReference type="Pfam" id="PF07690">
    <property type="entry name" value="MFS_1"/>
    <property type="match status" value="2"/>
</dbReference>
<feature type="transmembrane region" description="Helical" evidence="2">
    <location>
        <begin position="333"/>
        <end position="351"/>
    </location>
</feature>
<dbReference type="PANTHER" id="PTHR11360">
    <property type="entry name" value="MONOCARBOXYLATE TRANSPORTER"/>
    <property type="match status" value="1"/>
</dbReference>
<keyword evidence="2" id="KW-1133">Transmembrane helix</keyword>
<dbReference type="InterPro" id="IPR036259">
    <property type="entry name" value="MFS_trans_sf"/>
</dbReference>
<keyword evidence="2" id="KW-0472">Membrane</keyword>
<dbReference type="Gene3D" id="1.20.1250.20">
    <property type="entry name" value="MFS general substrate transporter like domains"/>
    <property type="match status" value="2"/>
</dbReference>
<feature type="transmembrane region" description="Helical" evidence="2">
    <location>
        <begin position="141"/>
        <end position="163"/>
    </location>
</feature>
<comment type="caution">
    <text evidence="3">The sequence shown here is derived from an EMBL/GenBank/DDBJ whole genome shotgun (WGS) entry which is preliminary data.</text>
</comment>
<feature type="transmembrane region" description="Helical" evidence="2">
    <location>
        <begin position="363"/>
        <end position="381"/>
    </location>
</feature>
<feature type="transmembrane region" description="Helical" evidence="2">
    <location>
        <begin position="269"/>
        <end position="289"/>
    </location>
</feature>
<dbReference type="InterPro" id="IPR050327">
    <property type="entry name" value="Proton-linked_MCT"/>
</dbReference>
<name>A0AAD9VCD2_ACRCE</name>
<dbReference type="PANTHER" id="PTHR11360:SF251">
    <property type="entry name" value="MAJOR FACILITATOR SUPERFAMILY (MFS) PROFILE DOMAIN-CONTAINING PROTEIN"/>
    <property type="match status" value="1"/>
</dbReference>
<evidence type="ECO:0000256" key="2">
    <source>
        <dbReference type="SAM" id="Phobius"/>
    </source>
</evidence>
<feature type="transmembrane region" description="Helical" evidence="2">
    <location>
        <begin position="58"/>
        <end position="74"/>
    </location>
</feature>
<feature type="transmembrane region" description="Helical" evidence="2">
    <location>
        <begin position="301"/>
        <end position="321"/>
    </location>
</feature>
<keyword evidence="4" id="KW-1185">Reference proteome</keyword>
<feature type="transmembrane region" description="Helical" evidence="2">
    <location>
        <begin position="20"/>
        <end position="46"/>
    </location>
</feature>
<feature type="transmembrane region" description="Helical" evidence="2">
    <location>
        <begin position="232"/>
        <end position="257"/>
    </location>
</feature>
<dbReference type="GO" id="GO:0022857">
    <property type="term" value="F:transmembrane transporter activity"/>
    <property type="evidence" value="ECO:0007669"/>
    <property type="project" value="InterPro"/>
</dbReference>
<sequence length="409" mass="44196">MAIFQVFSSNGVPRKLDSSWSWLVCVCATITWASTLGFVFSFGVFLPVFMDYFNSSRELTAMTFISGLFSNYLVTRFGCRVTSLIGGSISAVSLLVSSFVNNLFLLFFTYSFLFGIGCSCTFSAGMIVINQYFNKRQAIAIGLLNIGIGGGILIMGPTLQALIEANGWRATCRIMAGVAIASHSLAVTFDPNVERNEETTPEEAAKRERNNGSVGSKIKEVFDLSIWKEPPVIAFILPSCFLSFVLGSCSCVARLLAGFACNHPRVDTFRVYQVGQFAAGLSAILMTVAPTFKTLSACVALYGLGDGLFYTSFSCLVFSVSPQKSAAVLGWQMMTEALFMASGPTLAGLLADKLGSYSIPFRVAGSITLSGAFIPLMLLCYRRPDSSSYMPRNEQTEKLLKDTSSPNGA</sequence>
<keyword evidence="2" id="KW-0812">Transmembrane</keyword>
<feature type="transmembrane region" description="Helical" evidence="2">
    <location>
        <begin position="106"/>
        <end position="129"/>
    </location>
</feature>
<gene>
    <name evidence="3" type="ORF">P5673_006941</name>
</gene>
<evidence type="ECO:0000313" key="3">
    <source>
        <dbReference type="EMBL" id="KAK2568877.1"/>
    </source>
</evidence>
<proteinExistence type="predicted"/>
<feature type="transmembrane region" description="Helical" evidence="2">
    <location>
        <begin position="81"/>
        <end position="100"/>
    </location>
</feature>
<organism evidence="3 4">
    <name type="scientific">Acropora cervicornis</name>
    <name type="common">Staghorn coral</name>
    <dbReference type="NCBI Taxonomy" id="6130"/>
    <lineage>
        <taxon>Eukaryota</taxon>
        <taxon>Metazoa</taxon>
        <taxon>Cnidaria</taxon>
        <taxon>Anthozoa</taxon>
        <taxon>Hexacorallia</taxon>
        <taxon>Scleractinia</taxon>
        <taxon>Astrocoeniina</taxon>
        <taxon>Acroporidae</taxon>
        <taxon>Acropora</taxon>
    </lineage>
</organism>
<reference evidence="3" key="1">
    <citation type="journal article" date="2023" name="G3 (Bethesda)">
        <title>Whole genome assembly and annotation of the endangered Caribbean coral Acropora cervicornis.</title>
        <authorList>
            <person name="Selwyn J.D."/>
            <person name="Vollmer S.V."/>
        </authorList>
    </citation>
    <scope>NUCLEOTIDE SEQUENCE</scope>
    <source>
        <strain evidence="3">K2</strain>
    </source>
</reference>
<dbReference type="AlphaFoldDB" id="A0AAD9VCD2"/>
<dbReference type="Proteomes" id="UP001249851">
    <property type="component" value="Unassembled WGS sequence"/>
</dbReference>
<dbReference type="EMBL" id="JARQWQ010000011">
    <property type="protein sequence ID" value="KAK2568877.1"/>
    <property type="molecule type" value="Genomic_DNA"/>
</dbReference>
<feature type="region of interest" description="Disordered" evidence="1">
    <location>
        <begin position="388"/>
        <end position="409"/>
    </location>
</feature>